<reference evidence="1" key="1">
    <citation type="submission" date="2018-02" db="EMBL/GenBank/DDBJ databases">
        <title>Rhizophora mucronata_Transcriptome.</title>
        <authorList>
            <person name="Meera S.P."/>
            <person name="Sreeshan A."/>
            <person name="Augustine A."/>
        </authorList>
    </citation>
    <scope>NUCLEOTIDE SEQUENCE</scope>
    <source>
        <tissue evidence="1">Leaf</tissue>
    </source>
</reference>
<protein>
    <submittedName>
        <fullName evidence="1">Uncharacterized protein</fullName>
    </submittedName>
</protein>
<dbReference type="AlphaFoldDB" id="A0A2P2QH29"/>
<organism evidence="1">
    <name type="scientific">Rhizophora mucronata</name>
    <name type="common">Asiatic mangrove</name>
    <dbReference type="NCBI Taxonomy" id="61149"/>
    <lineage>
        <taxon>Eukaryota</taxon>
        <taxon>Viridiplantae</taxon>
        <taxon>Streptophyta</taxon>
        <taxon>Embryophyta</taxon>
        <taxon>Tracheophyta</taxon>
        <taxon>Spermatophyta</taxon>
        <taxon>Magnoliopsida</taxon>
        <taxon>eudicotyledons</taxon>
        <taxon>Gunneridae</taxon>
        <taxon>Pentapetalae</taxon>
        <taxon>rosids</taxon>
        <taxon>fabids</taxon>
        <taxon>Malpighiales</taxon>
        <taxon>Rhizophoraceae</taxon>
        <taxon>Rhizophora</taxon>
    </lineage>
</organism>
<name>A0A2P2QH29_RHIMU</name>
<accession>A0A2P2QH29</accession>
<sequence>MCNPHSHLYLLLCKFQLYNCIVSQLR</sequence>
<dbReference type="EMBL" id="GGEC01085817">
    <property type="protein sequence ID" value="MBX66301.1"/>
    <property type="molecule type" value="Transcribed_RNA"/>
</dbReference>
<evidence type="ECO:0000313" key="1">
    <source>
        <dbReference type="EMBL" id="MBX66301.1"/>
    </source>
</evidence>
<proteinExistence type="predicted"/>